<dbReference type="InterPro" id="IPR029068">
    <property type="entry name" value="Glyas_Bleomycin-R_OHBP_Dase"/>
</dbReference>
<dbReference type="PANTHER" id="PTHR36437">
    <property type="entry name" value="GLYOXALASE/BLEOMYCIN RESISTANCE PROTEIN/DIOXYGENASE"/>
    <property type="match status" value="1"/>
</dbReference>
<evidence type="ECO:0000259" key="1">
    <source>
        <dbReference type="PROSITE" id="PS51819"/>
    </source>
</evidence>
<evidence type="ECO:0000313" key="3">
    <source>
        <dbReference type="Proteomes" id="UP000236754"/>
    </source>
</evidence>
<dbReference type="GO" id="GO:0051213">
    <property type="term" value="F:dioxygenase activity"/>
    <property type="evidence" value="ECO:0007669"/>
    <property type="project" value="UniProtKB-KW"/>
</dbReference>
<keyword evidence="3" id="KW-1185">Reference proteome</keyword>
<dbReference type="Proteomes" id="UP000236754">
    <property type="component" value="Unassembled WGS sequence"/>
</dbReference>
<feature type="domain" description="VOC" evidence="1">
    <location>
        <begin position="25"/>
        <end position="140"/>
    </location>
</feature>
<keyword evidence="2" id="KW-0223">Dioxygenase</keyword>
<reference evidence="2 3" key="1">
    <citation type="submission" date="2016-10" db="EMBL/GenBank/DDBJ databases">
        <authorList>
            <person name="de Groot N.N."/>
        </authorList>
    </citation>
    <scope>NUCLEOTIDE SEQUENCE [LARGE SCALE GENOMIC DNA]</scope>
    <source>
        <strain evidence="2 3">CGMCC 4.2023</strain>
    </source>
</reference>
<protein>
    <submittedName>
        <fullName evidence="2">Catechol 2,3-dioxygenase</fullName>
    </submittedName>
</protein>
<dbReference type="OrthoDB" id="197463at2"/>
<evidence type="ECO:0000313" key="2">
    <source>
        <dbReference type="EMBL" id="SEG35456.1"/>
    </source>
</evidence>
<dbReference type="EMBL" id="FNVU01000004">
    <property type="protein sequence ID" value="SEG35456.1"/>
    <property type="molecule type" value="Genomic_DNA"/>
</dbReference>
<dbReference type="InterPro" id="IPR004360">
    <property type="entry name" value="Glyas_Fos-R_dOase_dom"/>
</dbReference>
<accession>A0A1H5ZJ70</accession>
<dbReference type="PANTHER" id="PTHR36437:SF2">
    <property type="entry name" value="GLYOXALASE_BLEOMYCIN RESISTANCE PROTEIN_DIOXYGENASE"/>
    <property type="match status" value="1"/>
</dbReference>
<name>A0A1H5ZJ70_9ACTN</name>
<dbReference type="AlphaFoldDB" id="A0A1H5ZJ70"/>
<dbReference type="Gene3D" id="3.10.180.10">
    <property type="entry name" value="2,3-Dihydroxybiphenyl 1,2-Dioxygenase, domain 1"/>
    <property type="match status" value="1"/>
</dbReference>
<dbReference type="SUPFAM" id="SSF54593">
    <property type="entry name" value="Glyoxalase/Bleomycin resistance protein/Dihydroxybiphenyl dioxygenase"/>
    <property type="match status" value="1"/>
</dbReference>
<organism evidence="2 3">
    <name type="scientific">Actinacidiphila yanglinensis</name>
    <dbReference type="NCBI Taxonomy" id="310779"/>
    <lineage>
        <taxon>Bacteria</taxon>
        <taxon>Bacillati</taxon>
        <taxon>Actinomycetota</taxon>
        <taxon>Actinomycetes</taxon>
        <taxon>Kitasatosporales</taxon>
        <taxon>Streptomycetaceae</taxon>
        <taxon>Actinacidiphila</taxon>
    </lineage>
</organism>
<dbReference type="RefSeq" id="WP_103885742.1">
    <property type="nucleotide sequence ID" value="NZ_FNVU01000004.1"/>
</dbReference>
<dbReference type="InterPro" id="IPR037523">
    <property type="entry name" value="VOC_core"/>
</dbReference>
<proteinExistence type="predicted"/>
<dbReference type="Pfam" id="PF00903">
    <property type="entry name" value="Glyoxalase"/>
    <property type="match status" value="1"/>
</dbReference>
<keyword evidence="2" id="KW-0560">Oxidoreductase</keyword>
<gene>
    <name evidence="2" type="ORF">SAMN05216223_104494</name>
</gene>
<dbReference type="PROSITE" id="PS51819">
    <property type="entry name" value="VOC"/>
    <property type="match status" value="1"/>
</dbReference>
<sequence length="140" mass="14780">MTEQAKHSGQDTQAAPDGAAVVLTAVRFVGVPVSDQDRALDFYTRVLGFEKRIDSTVENFGRWIVVGPPGSDVGIALVPAGPHLPAGVETGVRFGTPDVEAAHAAMTARGVDADPVLHWEGAPPMYAFRDQDGNGFEIVP</sequence>